<dbReference type="SUPFAM" id="SSF53244">
    <property type="entry name" value="MurD-like peptide ligases, peptide-binding domain"/>
    <property type="match status" value="1"/>
</dbReference>
<accession>A0A7M2WU09</accession>
<feature type="domain" description="Mur ligase central" evidence="17">
    <location>
        <begin position="134"/>
        <end position="314"/>
    </location>
</feature>
<comment type="similarity">
    <text evidence="14">Belongs to the MurCDEF family.</text>
</comment>
<keyword evidence="19" id="KW-1185">Reference proteome</keyword>
<dbReference type="HAMAP" id="MF_00046">
    <property type="entry name" value="MurC"/>
    <property type="match status" value="1"/>
</dbReference>
<name>A0A7M2WU09_9BACT</name>
<dbReference type="GO" id="GO:0005524">
    <property type="term" value="F:ATP binding"/>
    <property type="evidence" value="ECO:0007669"/>
    <property type="project" value="UniProtKB-UniRule"/>
</dbReference>
<dbReference type="Pfam" id="PF08245">
    <property type="entry name" value="Mur_ligase_M"/>
    <property type="match status" value="1"/>
</dbReference>
<dbReference type="Pfam" id="PF01225">
    <property type="entry name" value="Mur_ligase"/>
    <property type="match status" value="1"/>
</dbReference>
<dbReference type="GO" id="GO:0008763">
    <property type="term" value="F:UDP-N-acetylmuramate-L-alanine ligase activity"/>
    <property type="evidence" value="ECO:0007669"/>
    <property type="project" value="UniProtKB-UniRule"/>
</dbReference>
<evidence type="ECO:0000313" key="18">
    <source>
        <dbReference type="EMBL" id="QOV89007.1"/>
    </source>
</evidence>
<evidence type="ECO:0000256" key="5">
    <source>
        <dbReference type="ARBA" id="ARBA00022598"/>
    </source>
</evidence>
<dbReference type="UniPathway" id="UPA00219"/>
<dbReference type="Gene3D" id="3.40.1190.10">
    <property type="entry name" value="Mur-like, catalytic domain"/>
    <property type="match status" value="1"/>
</dbReference>
<evidence type="ECO:0000259" key="17">
    <source>
        <dbReference type="Pfam" id="PF08245"/>
    </source>
</evidence>
<dbReference type="InterPro" id="IPR004101">
    <property type="entry name" value="Mur_ligase_C"/>
</dbReference>
<dbReference type="EMBL" id="CP063458">
    <property type="protein sequence ID" value="QOV89007.1"/>
    <property type="molecule type" value="Genomic_DNA"/>
</dbReference>
<dbReference type="Proteomes" id="UP000593765">
    <property type="component" value="Chromosome"/>
</dbReference>
<proteinExistence type="inferred from homology"/>
<dbReference type="InterPro" id="IPR013221">
    <property type="entry name" value="Mur_ligase_cen"/>
</dbReference>
<sequence>MEQVYTPSRMDSRVTSSEGKALPSRFAGKRVHFIGIGGSGMNGLARILLDCGAVVTGSDPNPNAQTLDLIKRGVKVSRSQLGELLSADVDLVVRTAAVPEANPEFLAAKRYGIKSIKYAEMLGQVMQERLGVAVAGTHGKSTTTAMISYALTQCGADPSFVVGGTSPQLGGVGSRSGTGKSFVAEACEYDRSFHNLRPTVALLLNIEEDHLDCYSGIDEIVQSFRRFAQLVPPDGLLIANGQDARVGQALGDLPTPVEWVAIDREATWSTRVTSIDSGRHAGQIVYKGKAAATIKLSIPGAHNLFNATMAVAACHACGIDPQAAADVIGRFTGVDRRMTEMGRCNSAMVVDDYGHHPTEIRATLRALRERYQPKRLFCVFQPHQHSRTRFLLEDFATSFASADETIVPDIYFVRDSEEEKSRISAQHLVERVNASGQHAIHLANFPAIVEYLKATIGQGDLVVTMGAGNVWEIGRDLVAG</sequence>
<comment type="subcellular location">
    <subcellularLocation>
        <location evidence="1 14">Cytoplasm</location>
    </subcellularLocation>
</comment>
<keyword evidence="10 14" id="KW-0573">Peptidoglycan synthesis</keyword>
<evidence type="ECO:0000256" key="11">
    <source>
        <dbReference type="ARBA" id="ARBA00023306"/>
    </source>
</evidence>
<dbReference type="NCBIfam" id="TIGR01082">
    <property type="entry name" value="murC"/>
    <property type="match status" value="1"/>
</dbReference>
<dbReference type="GO" id="GO:0071555">
    <property type="term" value="P:cell wall organization"/>
    <property type="evidence" value="ECO:0007669"/>
    <property type="project" value="UniProtKB-KW"/>
</dbReference>
<keyword evidence="11 14" id="KW-0131">Cell cycle</keyword>
<keyword evidence="8 14" id="KW-0067">ATP-binding</keyword>
<keyword evidence="6 14" id="KW-0132">Cell division</keyword>
<reference evidence="18 19" key="1">
    <citation type="submission" date="2020-10" db="EMBL/GenBank/DDBJ databases">
        <title>Wide distribution of Phycisphaera-like planctomycetes from WD2101 soil group in peatlands and genome analysis of the first cultivated representative.</title>
        <authorList>
            <person name="Dedysh S.N."/>
            <person name="Beletsky A.V."/>
            <person name="Ivanova A."/>
            <person name="Kulichevskaya I.S."/>
            <person name="Suzina N.E."/>
            <person name="Philippov D.A."/>
            <person name="Rakitin A.L."/>
            <person name="Mardanov A.V."/>
            <person name="Ravin N.V."/>
        </authorList>
    </citation>
    <scope>NUCLEOTIDE SEQUENCE [LARGE SCALE GENOMIC DNA]</scope>
    <source>
        <strain evidence="18 19">M1803</strain>
    </source>
</reference>
<dbReference type="InterPro" id="IPR005758">
    <property type="entry name" value="UDP-N-AcMur_Ala_ligase_MurC"/>
</dbReference>
<evidence type="ECO:0000256" key="7">
    <source>
        <dbReference type="ARBA" id="ARBA00022741"/>
    </source>
</evidence>
<evidence type="ECO:0000256" key="1">
    <source>
        <dbReference type="ARBA" id="ARBA00004496"/>
    </source>
</evidence>
<evidence type="ECO:0000259" key="16">
    <source>
        <dbReference type="Pfam" id="PF02875"/>
    </source>
</evidence>
<dbReference type="InterPro" id="IPR050061">
    <property type="entry name" value="MurCDEF_pg_biosynth"/>
</dbReference>
<dbReference type="InterPro" id="IPR036615">
    <property type="entry name" value="Mur_ligase_C_dom_sf"/>
</dbReference>
<dbReference type="RefSeq" id="WP_206292020.1">
    <property type="nucleotide sequence ID" value="NZ_CP063458.1"/>
</dbReference>
<evidence type="ECO:0000256" key="9">
    <source>
        <dbReference type="ARBA" id="ARBA00022960"/>
    </source>
</evidence>
<evidence type="ECO:0000256" key="12">
    <source>
        <dbReference type="ARBA" id="ARBA00023316"/>
    </source>
</evidence>
<evidence type="ECO:0000256" key="6">
    <source>
        <dbReference type="ARBA" id="ARBA00022618"/>
    </source>
</evidence>
<feature type="domain" description="Mur ligase C-terminal" evidence="16">
    <location>
        <begin position="336"/>
        <end position="468"/>
    </location>
</feature>
<keyword evidence="9 14" id="KW-0133">Cell shape</keyword>
<evidence type="ECO:0000313" key="19">
    <source>
        <dbReference type="Proteomes" id="UP000593765"/>
    </source>
</evidence>
<evidence type="ECO:0000256" key="2">
    <source>
        <dbReference type="ARBA" id="ARBA00004752"/>
    </source>
</evidence>
<dbReference type="PANTHER" id="PTHR43445">
    <property type="entry name" value="UDP-N-ACETYLMURAMATE--L-ALANINE LIGASE-RELATED"/>
    <property type="match status" value="1"/>
</dbReference>
<dbReference type="SUPFAM" id="SSF51984">
    <property type="entry name" value="MurCD N-terminal domain"/>
    <property type="match status" value="1"/>
</dbReference>
<dbReference type="SUPFAM" id="SSF53623">
    <property type="entry name" value="MurD-like peptide ligases, catalytic domain"/>
    <property type="match status" value="1"/>
</dbReference>
<gene>
    <name evidence="14 18" type="primary">murC</name>
    <name evidence="18" type="ORF">IPV69_22715</name>
</gene>
<evidence type="ECO:0000256" key="13">
    <source>
        <dbReference type="ARBA" id="ARBA00047833"/>
    </source>
</evidence>
<evidence type="ECO:0000256" key="4">
    <source>
        <dbReference type="ARBA" id="ARBA00022490"/>
    </source>
</evidence>
<dbReference type="AlphaFoldDB" id="A0A7M2WU09"/>
<comment type="pathway">
    <text evidence="2 14">Cell wall biogenesis; peptidoglycan biosynthesis.</text>
</comment>
<dbReference type="InterPro" id="IPR000713">
    <property type="entry name" value="Mur_ligase_N"/>
</dbReference>
<dbReference type="Pfam" id="PF02875">
    <property type="entry name" value="Mur_ligase_C"/>
    <property type="match status" value="1"/>
</dbReference>
<keyword evidence="7 14" id="KW-0547">Nucleotide-binding</keyword>
<keyword evidence="12 14" id="KW-0961">Cell wall biogenesis/degradation</keyword>
<keyword evidence="4 14" id="KW-0963">Cytoplasm</keyword>
<dbReference type="EC" id="6.3.2.8" evidence="3 14"/>
<dbReference type="InterPro" id="IPR036565">
    <property type="entry name" value="Mur-like_cat_sf"/>
</dbReference>
<evidence type="ECO:0000256" key="14">
    <source>
        <dbReference type="HAMAP-Rule" id="MF_00046"/>
    </source>
</evidence>
<dbReference type="GO" id="GO:0005737">
    <property type="term" value="C:cytoplasm"/>
    <property type="evidence" value="ECO:0007669"/>
    <property type="project" value="UniProtKB-SubCell"/>
</dbReference>
<feature type="domain" description="Mur ligase N-terminal catalytic" evidence="15">
    <location>
        <begin position="31"/>
        <end position="128"/>
    </location>
</feature>
<evidence type="ECO:0000259" key="15">
    <source>
        <dbReference type="Pfam" id="PF01225"/>
    </source>
</evidence>
<keyword evidence="5 14" id="KW-0436">Ligase</keyword>
<dbReference type="Gene3D" id="3.40.50.720">
    <property type="entry name" value="NAD(P)-binding Rossmann-like Domain"/>
    <property type="match status" value="1"/>
</dbReference>
<organism evidence="18 19">
    <name type="scientific">Humisphaera borealis</name>
    <dbReference type="NCBI Taxonomy" id="2807512"/>
    <lineage>
        <taxon>Bacteria</taxon>
        <taxon>Pseudomonadati</taxon>
        <taxon>Planctomycetota</taxon>
        <taxon>Phycisphaerae</taxon>
        <taxon>Tepidisphaerales</taxon>
        <taxon>Tepidisphaeraceae</taxon>
        <taxon>Humisphaera</taxon>
    </lineage>
</organism>
<dbReference type="GO" id="GO:0051301">
    <property type="term" value="P:cell division"/>
    <property type="evidence" value="ECO:0007669"/>
    <property type="project" value="UniProtKB-KW"/>
</dbReference>
<evidence type="ECO:0000256" key="10">
    <source>
        <dbReference type="ARBA" id="ARBA00022984"/>
    </source>
</evidence>
<comment type="function">
    <text evidence="14">Cell wall formation.</text>
</comment>
<dbReference type="PANTHER" id="PTHR43445:SF3">
    <property type="entry name" value="UDP-N-ACETYLMURAMATE--L-ALANINE LIGASE"/>
    <property type="match status" value="1"/>
</dbReference>
<evidence type="ECO:0000256" key="8">
    <source>
        <dbReference type="ARBA" id="ARBA00022840"/>
    </source>
</evidence>
<evidence type="ECO:0000256" key="3">
    <source>
        <dbReference type="ARBA" id="ARBA00012211"/>
    </source>
</evidence>
<comment type="catalytic activity">
    <reaction evidence="13 14">
        <text>UDP-N-acetyl-alpha-D-muramate + L-alanine + ATP = UDP-N-acetyl-alpha-D-muramoyl-L-alanine + ADP + phosphate + H(+)</text>
        <dbReference type="Rhea" id="RHEA:23372"/>
        <dbReference type="ChEBI" id="CHEBI:15378"/>
        <dbReference type="ChEBI" id="CHEBI:30616"/>
        <dbReference type="ChEBI" id="CHEBI:43474"/>
        <dbReference type="ChEBI" id="CHEBI:57972"/>
        <dbReference type="ChEBI" id="CHEBI:70757"/>
        <dbReference type="ChEBI" id="CHEBI:83898"/>
        <dbReference type="ChEBI" id="CHEBI:456216"/>
        <dbReference type="EC" id="6.3.2.8"/>
    </reaction>
</comment>
<protein>
    <recommendedName>
        <fullName evidence="3 14">UDP-N-acetylmuramate--L-alanine ligase</fullName>
        <ecNumber evidence="3 14">6.3.2.8</ecNumber>
    </recommendedName>
    <alternativeName>
        <fullName evidence="14">UDP-N-acetylmuramoyl-L-alanine synthetase</fullName>
    </alternativeName>
</protein>
<feature type="binding site" evidence="14">
    <location>
        <begin position="136"/>
        <end position="142"/>
    </location>
    <ligand>
        <name>ATP</name>
        <dbReference type="ChEBI" id="CHEBI:30616"/>
    </ligand>
</feature>
<dbReference type="GO" id="GO:0009252">
    <property type="term" value="P:peptidoglycan biosynthetic process"/>
    <property type="evidence" value="ECO:0007669"/>
    <property type="project" value="UniProtKB-UniRule"/>
</dbReference>
<dbReference type="KEGG" id="hbs:IPV69_22715"/>
<dbReference type="Gene3D" id="3.90.190.20">
    <property type="entry name" value="Mur ligase, C-terminal domain"/>
    <property type="match status" value="1"/>
</dbReference>
<dbReference type="GO" id="GO:0008360">
    <property type="term" value="P:regulation of cell shape"/>
    <property type="evidence" value="ECO:0007669"/>
    <property type="project" value="UniProtKB-KW"/>
</dbReference>